<organism evidence="1 2">
    <name type="scientific">Trichonephila clavipes</name>
    <name type="common">Golden silk orbweaver</name>
    <name type="synonym">Nephila clavipes</name>
    <dbReference type="NCBI Taxonomy" id="2585209"/>
    <lineage>
        <taxon>Eukaryota</taxon>
        <taxon>Metazoa</taxon>
        <taxon>Ecdysozoa</taxon>
        <taxon>Arthropoda</taxon>
        <taxon>Chelicerata</taxon>
        <taxon>Arachnida</taxon>
        <taxon>Araneae</taxon>
        <taxon>Araneomorphae</taxon>
        <taxon>Entelegynae</taxon>
        <taxon>Araneoidea</taxon>
        <taxon>Nephilidae</taxon>
        <taxon>Trichonephila</taxon>
    </lineage>
</organism>
<sequence>MHFINGKCYGNTFTAVILYRERYLNAERHPEYRVFLTVHNTYSIGRLSSIHIFGGRPQKYNDGTILDEMENFPNISVRSFERTTGVMKSIDHRVLTAHEVQRAQRLFPCYYQSRTKEKVYFKPIENVTELLQMIVEAVD</sequence>
<evidence type="ECO:0000313" key="1">
    <source>
        <dbReference type="EMBL" id="GFY16418.1"/>
    </source>
</evidence>
<keyword evidence="2" id="KW-1185">Reference proteome</keyword>
<dbReference type="AlphaFoldDB" id="A0A8X6VPN4"/>
<proteinExistence type="predicted"/>
<reference evidence="1" key="1">
    <citation type="submission" date="2020-08" db="EMBL/GenBank/DDBJ databases">
        <title>Multicomponent nature underlies the extraordinary mechanical properties of spider dragline silk.</title>
        <authorList>
            <person name="Kono N."/>
            <person name="Nakamura H."/>
            <person name="Mori M."/>
            <person name="Yoshida Y."/>
            <person name="Ohtoshi R."/>
            <person name="Malay A.D."/>
            <person name="Moran D.A.P."/>
            <person name="Tomita M."/>
            <person name="Numata K."/>
            <person name="Arakawa K."/>
        </authorList>
    </citation>
    <scope>NUCLEOTIDE SEQUENCE</scope>
</reference>
<protein>
    <submittedName>
        <fullName evidence="1">HTH_Tnp_Tc3_2 domain-containing protein</fullName>
    </submittedName>
</protein>
<dbReference type="Proteomes" id="UP000887159">
    <property type="component" value="Unassembled WGS sequence"/>
</dbReference>
<evidence type="ECO:0000313" key="2">
    <source>
        <dbReference type="Proteomes" id="UP000887159"/>
    </source>
</evidence>
<accession>A0A8X6VPN4</accession>
<dbReference type="EMBL" id="BMAU01021338">
    <property type="protein sequence ID" value="GFY16418.1"/>
    <property type="molecule type" value="Genomic_DNA"/>
</dbReference>
<comment type="caution">
    <text evidence="1">The sequence shown here is derived from an EMBL/GenBank/DDBJ whole genome shotgun (WGS) entry which is preliminary data.</text>
</comment>
<gene>
    <name evidence="1" type="primary">EVAR_6224_1</name>
    <name evidence="1" type="ORF">TNCV_2350611</name>
</gene>
<name>A0A8X6VPN4_TRICX</name>